<gene>
    <name evidence="1" type="ORF">AVDCRST_MAG61-3218</name>
</gene>
<dbReference type="EMBL" id="CADCTT010000389">
    <property type="protein sequence ID" value="CAA9337129.1"/>
    <property type="molecule type" value="Genomic_DNA"/>
</dbReference>
<proteinExistence type="predicted"/>
<dbReference type="AlphaFoldDB" id="A0A6J4LMC8"/>
<accession>A0A6J4LMC8</accession>
<reference evidence="1" key="1">
    <citation type="submission" date="2020-02" db="EMBL/GenBank/DDBJ databases">
        <authorList>
            <person name="Meier V. D."/>
        </authorList>
    </citation>
    <scope>NUCLEOTIDE SEQUENCE</scope>
    <source>
        <strain evidence="1">AVDCRST_MAG61</strain>
    </source>
</reference>
<evidence type="ECO:0000313" key="1">
    <source>
        <dbReference type="EMBL" id="CAA9337129.1"/>
    </source>
</evidence>
<sequence>WSFPVREVVGGLRESLRCGSSLRGCSPPDGPRAPTARS</sequence>
<feature type="non-terminal residue" evidence="1">
    <location>
        <position position="1"/>
    </location>
</feature>
<organism evidence="1">
    <name type="scientific">uncultured Friedmanniella sp</name>
    <dbReference type="NCBI Taxonomy" id="335381"/>
    <lineage>
        <taxon>Bacteria</taxon>
        <taxon>Bacillati</taxon>
        <taxon>Actinomycetota</taxon>
        <taxon>Actinomycetes</taxon>
        <taxon>Propionibacteriales</taxon>
        <taxon>Nocardioidaceae</taxon>
        <taxon>Friedmanniella</taxon>
        <taxon>environmental samples</taxon>
    </lineage>
</organism>
<protein>
    <submittedName>
        <fullName evidence="1">Uncharacterized protein</fullName>
    </submittedName>
</protein>
<name>A0A6J4LMC8_9ACTN</name>
<feature type="non-terminal residue" evidence="1">
    <location>
        <position position="38"/>
    </location>
</feature>